<keyword evidence="2" id="KW-1185">Reference proteome</keyword>
<proteinExistence type="predicted"/>
<accession>A0A9D4H203</accession>
<organism evidence="1 2">
    <name type="scientific">Dreissena polymorpha</name>
    <name type="common">Zebra mussel</name>
    <name type="synonym">Mytilus polymorpha</name>
    <dbReference type="NCBI Taxonomy" id="45954"/>
    <lineage>
        <taxon>Eukaryota</taxon>
        <taxon>Metazoa</taxon>
        <taxon>Spiralia</taxon>
        <taxon>Lophotrochozoa</taxon>
        <taxon>Mollusca</taxon>
        <taxon>Bivalvia</taxon>
        <taxon>Autobranchia</taxon>
        <taxon>Heteroconchia</taxon>
        <taxon>Euheterodonta</taxon>
        <taxon>Imparidentia</taxon>
        <taxon>Neoheterodontei</taxon>
        <taxon>Myida</taxon>
        <taxon>Dreissenoidea</taxon>
        <taxon>Dreissenidae</taxon>
        <taxon>Dreissena</taxon>
    </lineage>
</organism>
<dbReference type="AlphaFoldDB" id="A0A9D4H203"/>
<dbReference type="EMBL" id="JAIWYP010000005">
    <property type="protein sequence ID" value="KAH3827153.1"/>
    <property type="molecule type" value="Genomic_DNA"/>
</dbReference>
<name>A0A9D4H203_DREPO</name>
<comment type="caution">
    <text evidence="1">The sequence shown here is derived from an EMBL/GenBank/DDBJ whole genome shotgun (WGS) entry which is preliminary data.</text>
</comment>
<dbReference type="Proteomes" id="UP000828390">
    <property type="component" value="Unassembled WGS sequence"/>
</dbReference>
<evidence type="ECO:0000313" key="1">
    <source>
        <dbReference type="EMBL" id="KAH3827153.1"/>
    </source>
</evidence>
<protein>
    <submittedName>
        <fullName evidence="1">Uncharacterized protein</fullName>
    </submittedName>
</protein>
<gene>
    <name evidence="1" type="ORF">DPMN_129082</name>
</gene>
<sequence>MHDFFEAVQGEVLIVQVQFVHEQPHVVVGAPQVRHAQHADVALVLAPARLLKAPPHLIPGNETLTWKVFNFSCNVYASVI</sequence>
<reference evidence="1" key="1">
    <citation type="journal article" date="2019" name="bioRxiv">
        <title>The Genome of the Zebra Mussel, Dreissena polymorpha: A Resource for Invasive Species Research.</title>
        <authorList>
            <person name="McCartney M.A."/>
            <person name="Auch B."/>
            <person name="Kono T."/>
            <person name="Mallez S."/>
            <person name="Zhang Y."/>
            <person name="Obille A."/>
            <person name="Becker A."/>
            <person name="Abrahante J.E."/>
            <person name="Garbe J."/>
            <person name="Badalamenti J.P."/>
            <person name="Herman A."/>
            <person name="Mangelson H."/>
            <person name="Liachko I."/>
            <person name="Sullivan S."/>
            <person name="Sone E.D."/>
            <person name="Koren S."/>
            <person name="Silverstein K.A.T."/>
            <person name="Beckman K.B."/>
            <person name="Gohl D.M."/>
        </authorList>
    </citation>
    <scope>NUCLEOTIDE SEQUENCE</scope>
    <source>
        <strain evidence="1">Duluth1</strain>
        <tissue evidence="1">Whole animal</tissue>
    </source>
</reference>
<evidence type="ECO:0000313" key="2">
    <source>
        <dbReference type="Proteomes" id="UP000828390"/>
    </source>
</evidence>
<reference evidence="1" key="2">
    <citation type="submission" date="2020-11" db="EMBL/GenBank/DDBJ databases">
        <authorList>
            <person name="McCartney M.A."/>
            <person name="Auch B."/>
            <person name="Kono T."/>
            <person name="Mallez S."/>
            <person name="Becker A."/>
            <person name="Gohl D.M."/>
            <person name="Silverstein K.A.T."/>
            <person name="Koren S."/>
            <person name="Bechman K.B."/>
            <person name="Herman A."/>
            <person name="Abrahante J.E."/>
            <person name="Garbe J."/>
        </authorList>
    </citation>
    <scope>NUCLEOTIDE SEQUENCE</scope>
    <source>
        <strain evidence="1">Duluth1</strain>
        <tissue evidence="1">Whole animal</tissue>
    </source>
</reference>